<organism evidence="1 3">
    <name type="scientific">Archangium gephyra</name>
    <dbReference type="NCBI Taxonomy" id="48"/>
    <lineage>
        <taxon>Bacteria</taxon>
        <taxon>Pseudomonadati</taxon>
        <taxon>Myxococcota</taxon>
        <taxon>Myxococcia</taxon>
        <taxon>Myxococcales</taxon>
        <taxon>Cystobacterineae</taxon>
        <taxon>Archangiaceae</taxon>
        <taxon>Archangium</taxon>
    </lineage>
</organism>
<dbReference type="Proteomes" id="UP000256345">
    <property type="component" value="Unassembled WGS sequence"/>
</dbReference>
<dbReference type="GO" id="GO:0046914">
    <property type="term" value="F:transition metal ion binding"/>
    <property type="evidence" value="ECO:0007669"/>
    <property type="project" value="InterPro"/>
</dbReference>
<reference evidence="2 4" key="2">
    <citation type="submission" date="2018-08" db="EMBL/GenBank/DDBJ databases">
        <title>Genomic Encyclopedia of Archaeal and Bacterial Type Strains, Phase II (KMG-II): from individual species to whole genera.</title>
        <authorList>
            <person name="Goeker M."/>
        </authorList>
    </citation>
    <scope>NUCLEOTIDE SEQUENCE [LARGE SCALE GENOMIC DNA]</scope>
    <source>
        <strain evidence="2 4">DSM 2261</strain>
    </source>
</reference>
<reference evidence="1 3" key="1">
    <citation type="submission" date="2015-05" db="EMBL/GenBank/DDBJ databases">
        <title>Genome assembly of Archangium gephyra DSM 2261.</title>
        <authorList>
            <person name="Sharma G."/>
            <person name="Subramanian S."/>
        </authorList>
    </citation>
    <scope>NUCLEOTIDE SEQUENCE [LARGE SCALE GENOMIC DNA]</scope>
    <source>
        <strain evidence="1 3">DSM 2261</strain>
    </source>
</reference>
<dbReference type="EMBL" id="CP011509">
    <property type="protein sequence ID" value="AKJ08202.1"/>
    <property type="molecule type" value="Genomic_DNA"/>
</dbReference>
<dbReference type="GO" id="GO:0003824">
    <property type="term" value="F:catalytic activity"/>
    <property type="evidence" value="ECO:0007669"/>
    <property type="project" value="InterPro"/>
</dbReference>
<keyword evidence="4" id="KW-1185">Reference proteome</keyword>
<dbReference type="KEGG" id="age:AA314_09828"/>
<evidence type="ECO:0000313" key="4">
    <source>
        <dbReference type="Proteomes" id="UP000256345"/>
    </source>
</evidence>
<protein>
    <submittedName>
        <fullName evidence="1">Uncharacterized protein</fullName>
    </submittedName>
</protein>
<sequence length="78" mass="8249">MDSKRIDEITRRAISDAVFREKLSANPEKALREAGYPIEGEEAFLKSLEAALAQPPEALMGAYEKGLPGGTGGSGPMG</sequence>
<dbReference type="EMBL" id="QUMU01000007">
    <property type="protein sequence ID" value="REG29934.1"/>
    <property type="molecule type" value="Genomic_DNA"/>
</dbReference>
<dbReference type="RefSeq" id="WP_047861026.1">
    <property type="nucleotide sequence ID" value="NZ_CP011509.1"/>
</dbReference>
<name>A0AAC8TJ97_9BACT</name>
<dbReference type="AlphaFoldDB" id="A0AAC8TJ97"/>
<dbReference type="Proteomes" id="UP000035579">
    <property type="component" value="Chromosome"/>
</dbReference>
<proteinExistence type="predicted"/>
<evidence type="ECO:0000313" key="3">
    <source>
        <dbReference type="Proteomes" id="UP000035579"/>
    </source>
</evidence>
<accession>A0AAC8TJ97</accession>
<gene>
    <name evidence="1" type="ORF">AA314_09828</name>
    <name evidence="2" type="ORF">ATI61_107631</name>
</gene>
<evidence type="ECO:0000313" key="2">
    <source>
        <dbReference type="EMBL" id="REG29934.1"/>
    </source>
</evidence>
<evidence type="ECO:0000313" key="1">
    <source>
        <dbReference type="EMBL" id="AKJ08202.1"/>
    </source>
</evidence>
<dbReference type="InterPro" id="IPR036648">
    <property type="entry name" value="CN_Hdrase_a/SCN_Hdrase_g_sf"/>
</dbReference>
<dbReference type="SUPFAM" id="SSF56209">
    <property type="entry name" value="Nitrile hydratase alpha chain"/>
    <property type="match status" value="1"/>
</dbReference>